<feature type="region of interest" description="Disordered" evidence="1">
    <location>
        <begin position="68"/>
        <end position="106"/>
    </location>
</feature>
<dbReference type="SUPFAM" id="SSF52540">
    <property type="entry name" value="P-loop containing nucleoside triphosphate hydrolases"/>
    <property type="match status" value="1"/>
</dbReference>
<dbReference type="EMBL" id="JBHSQO010000035">
    <property type="protein sequence ID" value="MFC6092944.1"/>
    <property type="molecule type" value="Genomic_DNA"/>
</dbReference>
<comment type="caution">
    <text evidence="2">The sequence shown here is derived from an EMBL/GenBank/DDBJ whole genome shotgun (WGS) entry which is preliminary data.</text>
</comment>
<evidence type="ECO:0000313" key="3">
    <source>
        <dbReference type="Proteomes" id="UP001596220"/>
    </source>
</evidence>
<organism evidence="2 3">
    <name type="scientific">Saccharothrix lopnurensis</name>
    <dbReference type="NCBI Taxonomy" id="1670621"/>
    <lineage>
        <taxon>Bacteria</taxon>
        <taxon>Bacillati</taxon>
        <taxon>Actinomycetota</taxon>
        <taxon>Actinomycetes</taxon>
        <taxon>Pseudonocardiales</taxon>
        <taxon>Pseudonocardiaceae</taxon>
        <taxon>Saccharothrix</taxon>
    </lineage>
</organism>
<sequence length="106" mass="10874">MDLFTGRTTDLAVPAAALRPDPAAAPVVISAVAGLAGVGKTTLAVRAAHEAVEEDWFPGGVLFIDLRGYDPPERAGRGRGGEPARQRGARGPPGRRPRGGRPGGGR</sequence>
<evidence type="ECO:0000313" key="2">
    <source>
        <dbReference type="EMBL" id="MFC6092944.1"/>
    </source>
</evidence>
<proteinExistence type="predicted"/>
<dbReference type="Proteomes" id="UP001596220">
    <property type="component" value="Unassembled WGS sequence"/>
</dbReference>
<evidence type="ECO:0000256" key="1">
    <source>
        <dbReference type="SAM" id="MobiDB-lite"/>
    </source>
</evidence>
<dbReference type="InterPro" id="IPR027417">
    <property type="entry name" value="P-loop_NTPase"/>
</dbReference>
<dbReference type="RefSeq" id="WP_380639645.1">
    <property type="nucleotide sequence ID" value="NZ_JBHSQO010000035.1"/>
</dbReference>
<reference evidence="3" key="1">
    <citation type="journal article" date="2019" name="Int. J. Syst. Evol. Microbiol.">
        <title>The Global Catalogue of Microorganisms (GCM) 10K type strain sequencing project: providing services to taxonomists for standard genome sequencing and annotation.</title>
        <authorList>
            <consortium name="The Broad Institute Genomics Platform"/>
            <consortium name="The Broad Institute Genome Sequencing Center for Infectious Disease"/>
            <person name="Wu L."/>
            <person name="Ma J."/>
        </authorList>
    </citation>
    <scope>NUCLEOTIDE SEQUENCE [LARGE SCALE GENOMIC DNA]</scope>
    <source>
        <strain evidence="3">CGMCC 4.7246</strain>
    </source>
</reference>
<evidence type="ECO:0008006" key="4">
    <source>
        <dbReference type="Google" id="ProtNLM"/>
    </source>
</evidence>
<dbReference type="Gene3D" id="3.40.50.300">
    <property type="entry name" value="P-loop containing nucleotide triphosphate hydrolases"/>
    <property type="match status" value="1"/>
</dbReference>
<protein>
    <recommendedName>
        <fullName evidence="4">NB-ARC domain-containing protein</fullName>
    </recommendedName>
</protein>
<gene>
    <name evidence="2" type="ORF">ACFP3R_27040</name>
</gene>
<feature type="compositionally biased region" description="Basic and acidic residues" evidence="1">
    <location>
        <begin position="68"/>
        <end position="85"/>
    </location>
</feature>
<keyword evidence="3" id="KW-1185">Reference proteome</keyword>
<accession>A0ABW1PC12</accession>
<name>A0ABW1PC12_9PSEU</name>